<evidence type="ECO:0000256" key="1">
    <source>
        <dbReference type="SAM" id="MobiDB-lite"/>
    </source>
</evidence>
<name>A0A5B0Q4T4_PUCGR</name>
<organism evidence="2 3">
    <name type="scientific">Puccinia graminis f. sp. tritici</name>
    <dbReference type="NCBI Taxonomy" id="56615"/>
    <lineage>
        <taxon>Eukaryota</taxon>
        <taxon>Fungi</taxon>
        <taxon>Dikarya</taxon>
        <taxon>Basidiomycota</taxon>
        <taxon>Pucciniomycotina</taxon>
        <taxon>Pucciniomycetes</taxon>
        <taxon>Pucciniales</taxon>
        <taxon>Pucciniaceae</taxon>
        <taxon>Puccinia</taxon>
    </lineage>
</organism>
<gene>
    <name evidence="2" type="ORF">PGT21_004651</name>
</gene>
<protein>
    <submittedName>
        <fullName evidence="2">Uncharacterized protein</fullName>
    </submittedName>
</protein>
<keyword evidence="3" id="KW-1185">Reference proteome</keyword>
<dbReference type="Proteomes" id="UP000324748">
    <property type="component" value="Unassembled WGS sequence"/>
</dbReference>
<dbReference type="EMBL" id="VSWC01000028">
    <property type="protein sequence ID" value="KAA1108226.1"/>
    <property type="molecule type" value="Genomic_DNA"/>
</dbReference>
<dbReference type="AlphaFoldDB" id="A0A5B0Q4T4"/>
<accession>A0A5B0Q4T4</accession>
<sequence length="177" mass="19939">MFMSGGEPVTGPLEPARHYIWGPEVGRLKSQLSPTSASADTYPSPANQHPSQLLNHTTDHRSTDPLIINYHLDHWSGQNPQVQLTRPQISSALSSNPLSLRKDLPEFLSLLLRKDLPEFSFVRLKNLFRSIDDSNPLSLRKDSPEFLTLSLRKASVQINRRQQSTLVKKICSDQSTI</sequence>
<proteinExistence type="predicted"/>
<evidence type="ECO:0000313" key="2">
    <source>
        <dbReference type="EMBL" id="KAA1108226.1"/>
    </source>
</evidence>
<feature type="compositionally biased region" description="Polar residues" evidence="1">
    <location>
        <begin position="32"/>
        <end position="56"/>
    </location>
</feature>
<feature type="region of interest" description="Disordered" evidence="1">
    <location>
        <begin position="32"/>
        <end position="59"/>
    </location>
</feature>
<reference evidence="2 3" key="1">
    <citation type="submission" date="2019-05" db="EMBL/GenBank/DDBJ databases">
        <title>Emergence of the Ug99 lineage of the wheat stem rust pathogen through somatic hybridization.</title>
        <authorList>
            <person name="Li F."/>
            <person name="Upadhyaya N.M."/>
            <person name="Sperschneider J."/>
            <person name="Matny O."/>
            <person name="Nguyen-Phuc H."/>
            <person name="Mago R."/>
            <person name="Raley C."/>
            <person name="Miller M.E."/>
            <person name="Silverstein K.A.T."/>
            <person name="Henningsen E."/>
            <person name="Hirsch C.D."/>
            <person name="Visser B."/>
            <person name="Pretorius Z.A."/>
            <person name="Steffenson B.J."/>
            <person name="Schwessinger B."/>
            <person name="Dodds P.N."/>
            <person name="Figueroa M."/>
        </authorList>
    </citation>
    <scope>NUCLEOTIDE SEQUENCE [LARGE SCALE GENOMIC DNA]</scope>
    <source>
        <strain evidence="2">21-0</strain>
    </source>
</reference>
<comment type="caution">
    <text evidence="2">The sequence shown here is derived from an EMBL/GenBank/DDBJ whole genome shotgun (WGS) entry which is preliminary data.</text>
</comment>
<evidence type="ECO:0000313" key="3">
    <source>
        <dbReference type="Proteomes" id="UP000324748"/>
    </source>
</evidence>